<comment type="similarity">
    <text evidence="1 5">Belongs to the E2F/DP family.</text>
</comment>
<dbReference type="AlphaFoldDB" id="A0A7L1NW09"/>
<sequence length="381" mass="41762">SRHEKSLGLLTTKFVSLLQEAKDGVLDLKLAADTLAVRQKRRIYDITNVLEGIGLIEKKSKNSIQWKGVGPGCNTREIAHKLIELKADIEDLEQREQELEQQKMWVQQSIRNVTEDVQNSRYPLSYVTHEDICKCFTGDTLLAIRAPSGTCLEVPIPEGLNGEKKYQIHLKSTSGPVDVLLVNKDAWSSPPVVLPVPPPDDLIQCQPVAPSKPPIPPLTHFQEASVPSSTQPSTPTPTSTQDHSAPVQKPAGTECSISTAEPKRSDFEPLGTASLSAGLDTQPLQSSASLDSSSVLPSPSTSFVPIKTEPTEILELPKELSEMFDPTRECMNSELLEELMSSEVFAPLLRLSPPPGDHDYIYNLDESEGVCDLFDVPVLNL</sequence>
<dbReference type="GO" id="GO:0046983">
    <property type="term" value="F:protein dimerization activity"/>
    <property type="evidence" value="ECO:0007669"/>
    <property type="project" value="InterPro"/>
</dbReference>
<evidence type="ECO:0000313" key="10">
    <source>
        <dbReference type="Proteomes" id="UP000565785"/>
    </source>
</evidence>
<evidence type="ECO:0000256" key="3">
    <source>
        <dbReference type="ARBA" id="ARBA00023125"/>
    </source>
</evidence>
<protein>
    <submittedName>
        <fullName evidence="9">E2F4 factor</fullName>
    </submittedName>
</protein>
<keyword evidence="6" id="KW-0175">Coiled coil</keyword>
<feature type="non-terminal residue" evidence="9">
    <location>
        <position position="1"/>
    </location>
</feature>
<dbReference type="Proteomes" id="UP000565785">
    <property type="component" value="Unassembled WGS sequence"/>
</dbReference>
<evidence type="ECO:0000256" key="4">
    <source>
        <dbReference type="ARBA" id="ARBA00023163"/>
    </source>
</evidence>
<keyword evidence="10" id="KW-1185">Reference proteome</keyword>
<feature type="non-terminal residue" evidence="9">
    <location>
        <position position="381"/>
    </location>
</feature>
<dbReference type="GO" id="GO:0000978">
    <property type="term" value="F:RNA polymerase II cis-regulatory region sequence-specific DNA binding"/>
    <property type="evidence" value="ECO:0007669"/>
    <property type="project" value="InterPro"/>
</dbReference>
<feature type="compositionally biased region" description="Low complexity" evidence="7">
    <location>
        <begin position="227"/>
        <end position="241"/>
    </location>
</feature>
<dbReference type="FunFam" id="1.10.10.10:FF:000008">
    <property type="entry name" value="E2F transcription factor 1"/>
    <property type="match status" value="1"/>
</dbReference>
<dbReference type="InterPro" id="IPR037241">
    <property type="entry name" value="E2F-DP_heterodim"/>
</dbReference>
<dbReference type="GO" id="GO:0000981">
    <property type="term" value="F:DNA-binding transcription factor activity, RNA polymerase II-specific"/>
    <property type="evidence" value="ECO:0007669"/>
    <property type="project" value="TreeGrafter"/>
</dbReference>
<feature type="compositionally biased region" description="Low complexity" evidence="7">
    <location>
        <begin position="283"/>
        <end position="302"/>
    </location>
</feature>
<evidence type="ECO:0000256" key="6">
    <source>
        <dbReference type="SAM" id="Coils"/>
    </source>
</evidence>
<organism evidence="9 10">
    <name type="scientific">Rhinopomastus cyanomelas</name>
    <name type="common">Common scimitarbill</name>
    <dbReference type="NCBI Taxonomy" id="113115"/>
    <lineage>
        <taxon>Eukaryota</taxon>
        <taxon>Metazoa</taxon>
        <taxon>Chordata</taxon>
        <taxon>Craniata</taxon>
        <taxon>Vertebrata</taxon>
        <taxon>Euteleostomi</taxon>
        <taxon>Archelosauria</taxon>
        <taxon>Archosauria</taxon>
        <taxon>Dinosauria</taxon>
        <taxon>Saurischia</taxon>
        <taxon>Theropoda</taxon>
        <taxon>Coelurosauria</taxon>
        <taxon>Aves</taxon>
        <taxon>Neognathae</taxon>
        <taxon>Neoaves</taxon>
        <taxon>Telluraves</taxon>
        <taxon>Coraciimorphae</taxon>
        <taxon>Bucerotiformes</taxon>
        <taxon>Rhinopomastidae</taxon>
        <taxon>Rhinopomastus</taxon>
    </lineage>
</organism>
<keyword evidence="2 5" id="KW-0805">Transcription regulation</keyword>
<dbReference type="InterPro" id="IPR032198">
    <property type="entry name" value="E2F_CC-MB"/>
</dbReference>
<dbReference type="EMBL" id="VXBP01009567">
    <property type="protein sequence ID" value="NXO03793.1"/>
    <property type="molecule type" value="Genomic_DNA"/>
</dbReference>
<dbReference type="OrthoDB" id="1743261at2759"/>
<feature type="region of interest" description="Disordered" evidence="7">
    <location>
        <begin position="203"/>
        <end position="303"/>
    </location>
</feature>
<dbReference type="SMART" id="SM01372">
    <property type="entry name" value="E2F_TDP"/>
    <property type="match status" value="1"/>
</dbReference>
<dbReference type="Pfam" id="PF02319">
    <property type="entry name" value="WHD_E2F_TDP"/>
    <property type="match status" value="1"/>
</dbReference>
<dbReference type="InterPro" id="IPR003316">
    <property type="entry name" value="E2F_WHTH_DNA-bd_dom"/>
</dbReference>
<dbReference type="SUPFAM" id="SSF46785">
    <property type="entry name" value="Winged helix' DNA-binding domain"/>
    <property type="match status" value="1"/>
</dbReference>
<dbReference type="InterPro" id="IPR015633">
    <property type="entry name" value="E2F"/>
</dbReference>
<dbReference type="GO" id="GO:0090575">
    <property type="term" value="C:RNA polymerase II transcription regulator complex"/>
    <property type="evidence" value="ECO:0007669"/>
    <property type="project" value="TreeGrafter"/>
</dbReference>
<keyword evidence="5" id="KW-0539">Nucleus</keyword>
<keyword evidence="3 5" id="KW-0238">DNA-binding</keyword>
<dbReference type="InterPro" id="IPR036390">
    <property type="entry name" value="WH_DNA-bd_sf"/>
</dbReference>
<proteinExistence type="inferred from homology"/>
<dbReference type="PANTHER" id="PTHR12081:SF42">
    <property type="entry name" value="TRANSCRIPTION FACTOR E2F4"/>
    <property type="match status" value="1"/>
</dbReference>
<accession>A0A7L1NW09</accession>
<dbReference type="SUPFAM" id="SSF144074">
    <property type="entry name" value="E2F-DP heterodimerization region"/>
    <property type="match status" value="1"/>
</dbReference>
<feature type="domain" description="E2F/DP family winged-helix DNA-binding" evidence="8">
    <location>
        <begin position="2"/>
        <end position="68"/>
    </location>
</feature>
<feature type="coiled-coil region" evidence="6">
    <location>
        <begin position="75"/>
        <end position="109"/>
    </location>
</feature>
<dbReference type="InterPro" id="IPR036388">
    <property type="entry name" value="WH-like_DNA-bd_sf"/>
</dbReference>
<evidence type="ECO:0000313" key="9">
    <source>
        <dbReference type="EMBL" id="NXO03793.1"/>
    </source>
</evidence>
<keyword evidence="4 5" id="KW-0804">Transcription</keyword>
<dbReference type="Gene3D" id="1.10.10.10">
    <property type="entry name" value="Winged helix-like DNA-binding domain superfamily/Winged helix DNA-binding domain"/>
    <property type="match status" value="1"/>
</dbReference>
<comment type="subcellular location">
    <subcellularLocation>
        <location evidence="5">Nucleus</location>
    </subcellularLocation>
</comment>
<reference evidence="9 10" key="1">
    <citation type="submission" date="2019-09" db="EMBL/GenBank/DDBJ databases">
        <title>Bird 10,000 Genomes (B10K) Project - Family phase.</title>
        <authorList>
            <person name="Zhang G."/>
        </authorList>
    </citation>
    <scope>NUCLEOTIDE SEQUENCE [LARGE SCALE GENOMIC DNA]</scope>
    <source>
        <strain evidence="9">B10K-DU-002-35</strain>
        <tissue evidence="9">Muscle</tissue>
    </source>
</reference>
<gene>
    <name evidence="9" type="primary">E2f4</name>
    <name evidence="9" type="ORF">RHICYA_R00213</name>
</gene>
<dbReference type="Pfam" id="PF16421">
    <property type="entry name" value="E2F_CC-MB"/>
    <property type="match status" value="1"/>
</dbReference>
<dbReference type="CDD" id="cd14660">
    <property type="entry name" value="E2F_DD"/>
    <property type="match status" value="1"/>
</dbReference>
<dbReference type="PANTHER" id="PTHR12081">
    <property type="entry name" value="TRANSCRIPTION FACTOR E2F"/>
    <property type="match status" value="1"/>
</dbReference>
<evidence type="ECO:0000256" key="2">
    <source>
        <dbReference type="ARBA" id="ARBA00023015"/>
    </source>
</evidence>
<dbReference type="Gene3D" id="6.10.250.540">
    <property type="match status" value="1"/>
</dbReference>
<evidence type="ECO:0000256" key="5">
    <source>
        <dbReference type="RuleBase" id="RU003796"/>
    </source>
</evidence>
<comment type="caution">
    <text evidence="9">The sequence shown here is derived from an EMBL/GenBank/DDBJ whole genome shotgun (WGS) entry which is preliminary data.</text>
</comment>
<evidence type="ECO:0000256" key="1">
    <source>
        <dbReference type="ARBA" id="ARBA00010940"/>
    </source>
</evidence>
<evidence type="ECO:0000259" key="8">
    <source>
        <dbReference type="SMART" id="SM01372"/>
    </source>
</evidence>
<name>A0A7L1NW09_RHICY</name>
<evidence type="ECO:0000256" key="7">
    <source>
        <dbReference type="SAM" id="MobiDB-lite"/>
    </source>
</evidence>